<dbReference type="InterPro" id="IPR004839">
    <property type="entry name" value="Aminotransferase_I/II_large"/>
</dbReference>
<evidence type="ECO:0000313" key="8">
    <source>
        <dbReference type="EMBL" id="TPE45829.1"/>
    </source>
</evidence>
<dbReference type="InterPro" id="IPR051926">
    <property type="entry name" value="Ala_Aminotransferase"/>
</dbReference>
<dbReference type="Proteomes" id="UP000316727">
    <property type="component" value="Unassembled WGS sequence"/>
</dbReference>
<evidence type="ECO:0000256" key="3">
    <source>
        <dbReference type="ARBA" id="ARBA00022576"/>
    </source>
</evidence>
<keyword evidence="5" id="KW-0663">Pyridoxal phosphate</keyword>
<evidence type="ECO:0000313" key="9">
    <source>
        <dbReference type="Proteomes" id="UP000316727"/>
    </source>
</evidence>
<keyword evidence="9" id="KW-1185">Reference proteome</keyword>
<gene>
    <name evidence="8" type="ORF">FJM65_00325</name>
</gene>
<feature type="domain" description="Aminotransferase class I/classII large" evidence="7">
    <location>
        <begin position="33"/>
        <end position="393"/>
    </location>
</feature>
<dbReference type="EMBL" id="VFRQ01000001">
    <property type="protein sequence ID" value="TPE45829.1"/>
    <property type="molecule type" value="Genomic_DNA"/>
</dbReference>
<accession>A0A501W888</accession>
<proteinExistence type="inferred from homology"/>
<dbReference type="EC" id="2.6.1.-" evidence="6"/>
<dbReference type="InterPro" id="IPR015422">
    <property type="entry name" value="PyrdxlP-dep_Trfase_small"/>
</dbReference>
<comment type="caution">
    <text evidence="8">The sequence shown here is derived from an EMBL/GenBank/DDBJ whole genome shotgun (WGS) entry which is preliminary data.</text>
</comment>
<evidence type="ECO:0000256" key="5">
    <source>
        <dbReference type="ARBA" id="ARBA00022898"/>
    </source>
</evidence>
<name>A0A501W888_9BACT</name>
<keyword evidence="4 6" id="KW-0808">Transferase</keyword>
<evidence type="ECO:0000256" key="6">
    <source>
        <dbReference type="RuleBase" id="RU000481"/>
    </source>
</evidence>
<dbReference type="InterPro" id="IPR015421">
    <property type="entry name" value="PyrdxlP-dep_Trfase_major"/>
</dbReference>
<dbReference type="CDD" id="cd00609">
    <property type="entry name" value="AAT_like"/>
    <property type="match status" value="1"/>
</dbReference>
<evidence type="ECO:0000256" key="4">
    <source>
        <dbReference type="ARBA" id="ARBA00022679"/>
    </source>
</evidence>
<dbReference type="Pfam" id="PF00155">
    <property type="entry name" value="Aminotran_1_2"/>
    <property type="match status" value="1"/>
</dbReference>
<dbReference type="SUPFAM" id="SSF53383">
    <property type="entry name" value="PLP-dependent transferases"/>
    <property type="match status" value="1"/>
</dbReference>
<evidence type="ECO:0000256" key="1">
    <source>
        <dbReference type="ARBA" id="ARBA00001933"/>
    </source>
</evidence>
<dbReference type="GO" id="GO:0030170">
    <property type="term" value="F:pyridoxal phosphate binding"/>
    <property type="evidence" value="ECO:0007669"/>
    <property type="project" value="InterPro"/>
</dbReference>
<dbReference type="RefSeq" id="WP_140618183.1">
    <property type="nucleotide sequence ID" value="NZ_VFRQ01000001.1"/>
</dbReference>
<comment type="similarity">
    <text evidence="2 6">Belongs to the class-I pyridoxal-phosphate-dependent aminotransferase family.</text>
</comment>
<reference evidence="8 9" key="1">
    <citation type="submission" date="2019-06" db="EMBL/GenBank/DDBJ databases">
        <title>A novel bacterium of genus Pontibacter, isolated from marine sediment.</title>
        <authorList>
            <person name="Huang H."/>
            <person name="Mo K."/>
            <person name="Hu Y."/>
        </authorList>
    </citation>
    <scope>NUCLEOTIDE SEQUENCE [LARGE SCALE GENOMIC DNA]</scope>
    <source>
        <strain evidence="8 9">HB172049</strain>
    </source>
</reference>
<dbReference type="Gene3D" id="3.90.1150.10">
    <property type="entry name" value="Aspartate Aminotransferase, domain 1"/>
    <property type="match status" value="1"/>
</dbReference>
<dbReference type="InterPro" id="IPR015424">
    <property type="entry name" value="PyrdxlP-dep_Trfase"/>
</dbReference>
<dbReference type="PROSITE" id="PS00105">
    <property type="entry name" value="AA_TRANSFER_CLASS_1"/>
    <property type="match status" value="1"/>
</dbReference>
<keyword evidence="3 6" id="KW-0032">Aminotransferase</keyword>
<evidence type="ECO:0000259" key="7">
    <source>
        <dbReference type="Pfam" id="PF00155"/>
    </source>
</evidence>
<comment type="cofactor">
    <cofactor evidence="1 6">
        <name>pyridoxal 5'-phosphate</name>
        <dbReference type="ChEBI" id="CHEBI:597326"/>
    </cofactor>
</comment>
<dbReference type="Gene3D" id="3.40.640.10">
    <property type="entry name" value="Type I PLP-dependent aspartate aminotransferase-like (Major domain)"/>
    <property type="match status" value="1"/>
</dbReference>
<dbReference type="InterPro" id="IPR004838">
    <property type="entry name" value="NHTrfase_class1_PyrdxlP-BS"/>
</dbReference>
<dbReference type="GO" id="GO:0008483">
    <property type="term" value="F:transaminase activity"/>
    <property type="evidence" value="ECO:0007669"/>
    <property type="project" value="UniProtKB-KW"/>
</dbReference>
<protein>
    <recommendedName>
        <fullName evidence="6">Aminotransferase</fullName>
        <ecNumber evidence="6">2.6.1.-</ecNumber>
    </recommendedName>
</protein>
<evidence type="ECO:0000256" key="2">
    <source>
        <dbReference type="ARBA" id="ARBA00007441"/>
    </source>
</evidence>
<dbReference type="PANTHER" id="PTHR43488:SF2">
    <property type="entry name" value="GLUTAMATE-PYRUVATE AMINOTRANSFERASE ALAA"/>
    <property type="match status" value="1"/>
</dbReference>
<organism evidence="8 9">
    <name type="scientific">Pontibacter mangrovi</name>
    <dbReference type="NCBI Taxonomy" id="2589816"/>
    <lineage>
        <taxon>Bacteria</taxon>
        <taxon>Pseudomonadati</taxon>
        <taxon>Bacteroidota</taxon>
        <taxon>Cytophagia</taxon>
        <taxon>Cytophagales</taxon>
        <taxon>Hymenobacteraceae</taxon>
        <taxon>Pontibacter</taxon>
    </lineage>
</organism>
<dbReference type="PANTHER" id="PTHR43488">
    <property type="entry name" value="GLUTAMATE-PYRUVATE AMINOTRANSFERASE ALAA"/>
    <property type="match status" value="1"/>
</dbReference>
<dbReference type="OrthoDB" id="1489696at2"/>
<sequence length="404" mass="45225">MINRSNRLNNVSYDLCGPLYEKAKELELLGHRITKLNIGNPAPFGFEAPEEVVQHIIRNLSNAQGYSDHKGLLSAREAVKRYYDNKGIWNISNEEIFLGNGLSELIMHAVEALLNEGDEVLVPSPDYPLWTAAVRFAGGKAVHYRCDEEADWFPDVQDIKRKLTSRTRAVVIINPNNPTGAVYSKALLQELVALAEEHNLVVFADEIYDKILYDETAFTSAATLSEDVLFVTFSGLSKNYLAAGFRAGWMLVSGARHKAKDYISGLNTLASLRVCSNVPAQYAIEAALEGQQSITDLTKPHGRLGRQRAICYEKLSAMPGISCVKPKGAFYMFPKLDVKRFKLQDDQQFALDLLSEQQVLLVPGTGFNYPHHDHFRVVYLPEPQELSQTLDRLASFLKAYQQEG</sequence>
<dbReference type="AlphaFoldDB" id="A0A501W888"/>